<dbReference type="Proteomes" id="UP000380867">
    <property type="component" value="Unassembled WGS sequence"/>
</dbReference>
<keyword evidence="7" id="KW-0472">Membrane</keyword>
<evidence type="ECO:0000256" key="5">
    <source>
        <dbReference type="ARBA" id="ARBA00023284"/>
    </source>
</evidence>
<evidence type="ECO:0000313" key="10">
    <source>
        <dbReference type="Proteomes" id="UP000380867"/>
    </source>
</evidence>
<name>A0A5M4FJD2_9ACTN</name>
<dbReference type="AlphaFoldDB" id="A0A5M4FJD2"/>
<keyword evidence="7" id="KW-1133">Transmembrane helix</keyword>
<feature type="transmembrane region" description="Helical" evidence="7">
    <location>
        <begin position="31"/>
        <end position="51"/>
    </location>
</feature>
<comment type="similarity">
    <text evidence="1">Belongs to the thioredoxin family. DsbA subfamily.</text>
</comment>
<keyword evidence="7" id="KW-0812">Transmembrane</keyword>
<evidence type="ECO:0000259" key="8">
    <source>
        <dbReference type="Pfam" id="PF13462"/>
    </source>
</evidence>
<evidence type="ECO:0000313" key="9">
    <source>
        <dbReference type="EMBL" id="KAA1400082.1"/>
    </source>
</evidence>
<reference evidence="9" key="1">
    <citation type="submission" date="2019-09" db="EMBL/GenBank/DDBJ databases">
        <authorList>
            <person name="Li J."/>
        </authorList>
    </citation>
    <scope>NUCLEOTIDE SEQUENCE [LARGE SCALE GENOMIC DNA]</scope>
    <source>
        <strain evidence="9">JCM 14732</strain>
    </source>
</reference>
<keyword evidence="10" id="KW-1185">Reference proteome</keyword>
<feature type="region of interest" description="Disordered" evidence="6">
    <location>
        <begin position="1"/>
        <end position="24"/>
    </location>
</feature>
<dbReference type="SUPFAM" id="SSF52833">
    <property type="entry name" value="Thioredoxin-like"/>
    <property type="match status" value="1"/>
</dbReference>
<gene>
    <name evidence="9" type="ORF">ESP70_004895</name>
</gene>
<evidence type="ECO:0000256" key="3">
    <source>
        <dbReference type="ARBA" id="ARBA00023002"/>
    </source>
</evidence>
<proteinExistence type="inferred from homology"/>
<dbReference type="OrthoDB" id="117402at2"/>
<evidence type="ECO:0000256" key="4">
    <source>
        <dbReference type="ARBA" id="ARBA00023157"/>
    </source>
</evidence>
<keyword evidence="2" id="KW-0732">Signal</keyword>
<dbReference type="Pfam" id="PF13462">
    <property type="entry name" value="Thioredoxin_4"/>
    <property type="match status" value="1"/>
</dbReference>
<keyword evidence="5" id="KW-0676">Redox-active center</keyword>
<evidence type="ECO:0000256" key="1">
    <source>
        <dbReference type="ARBA" id="ARBA00005791"/>
    </source>
</evidence>
<dbReference type="EMBL" id="SDPQ02000001">
    <property type="protein sequence ID" value="KAA1400082.1"/>
    <property type="molecule type" value="Genomic_DNA"/>
</dbReference>
<evidence type="ECO:0000256" key="2">
    <source>
        <dbReference type="ARBA" id="ARBA00022729"/>
    </source>
</evidence>
<dbReference type="RefSeq" id="WP_149688185.1">
    <property type="nucleotide sequence ID" value="NZ_SDPQ02000001.1"/>
</dbReference>
<dbReference type="Gene3D" id="3.40.30.10">
    <property type="entry name" value="Glutaredoxin"/>
    <property type="match status" value="1"/>
</dbReference>
<protein>
    <submittedName>
        <fullName evidence="9">Thioredoxin domain-containing protein</fullName>
    </submittedName>
</protein>
<dbReference type="PANTHER" id="PTHR13887">
    <property type="entry name" value="GLUTATHIONE S-TRANSFERASE KAPPA"/>
    <property type="match status" value="1"/>
</dbReference>
<comment type="caution">
    <text evidence="9">The sequence shown here is derived from an EMBL/GenBank/DDBJ whole genome shotgun (WGS) entry which is preliminary data.</text>
</comment>
<dbReference type="InterPro" id="IPR036249">
    <property type="entry name" value="Thioredoxin-like_sf"/>
</dbReference>
<keyword evidence="3" id="KW-0560">Oxidoreductase</keyword>
<evidence type="ECO:0000256" key="6">
    <source>
        <dbReference type="SAM" id="MobiDB-lite"/>
    </source>
</evidence>
<accession>A0A5M4FJD2</accession>
<organism evidence="9 10">
    <name type="scientific">Aeromicrobium ginsengisoli</name>
    <dbReference type="NCBI Taxonomy" id="363867"/>
    <lineage>
        <taxon>Bacteria</taxon>
        <taxon>Bacillati</taxon>
        <taxon>Actinomycetota</taxon>
        <taxon>Actinomycetes</taxon>
        <taxon>Propionibacteriales</taxon>
        <taxon>Nocardioidaceae</taxon>
        <taxon>Aeromicrobium</taxon>
    </lineage>
</organism>
<keyword evidence="4" id="KW-1015">Disulfide bond</keyword>
<evidence type="ECO:0000256" key="7">
    <source>
        <dbReference type="SAM" id="Phobius"/>
    </source>
</evidence>
<feature type="domain" description="Thioredoxin-like fold" evidence="8">
    <location>
        <begin position="91"/>
        <end position="248"/>
    </location>
</feature>
<dbReference type="GO" id="GO:0016491">
    <property type="term" value="F:oxidoreductase activity"/>
    <property type="evidence" value="ECO:0007669"/>
    <property type="project" value="UniProtKB-KW"/>
</dbReference>
<sequence length="252" mass="26612">MASASDRRQRAERAEQMRKEREKADRKQRNLITIAITVVVVALIAVGAWAVSSAGGDDKPVGPLVKPAHTNSSYGFDYSAADAGGTAGADPVRVVLYEDFQCPVCKAFEEQNGAFLDDLVKKGEITIEYRMFAFLDAKSSTEYSTRSASAAMAVLDKGGVAAYKKFHDLLYANQPPEGGDGLPDATLIDLAKQAGVTGIDADVKDQTYAPWVRKALQAGKADGIDGTPTVVIDGKPVATTQADISAAIAAAK</sequence>
<dbReference type="InterPro" id="IPR012336">
    <property type="entry name" value="Thioredoxin-like_fold"/>
</dbReference>
<dbReference type="PANTHER" id="PTHR13887:SF14">
    <property type="entry name" value="DISULFIDE BOND FORMATION PROTEIN D"/>
    <property type="match status" value="1"/>
</dbReference>